<dbReference type="Proteomes" id="UP000256970">
    <property type="component" value="Unassembled WGS sequence"/>
</dbReference>
<organism evidence="1 2">
    <name type="scientific">Tetradesmus obliquus</name>
    <name type="common">Green alga</name>
    <name type="synonym">Acutodesmus obliquus</name>
    <dbReference type="NCBI Taxonomy" id="3088"/>
    <lineage>
        <taxon>Eukaryota</taxon>
        <taxon>Viridiplantae</taxon>
        <taxon>Chlorophyta</taxon>
        <taxon>core chlorophytes</taxon>
        <taxon>Chlorophyceae</taxon>
        <taxon>CS clade</taxon>
        <taxon>Sphaeropleales</taxon>
        <taxon>Scenedesmaceae</taxon>
        <taxon>Tetradesmus</taxon>
    </lineage>
</organism>
<accession>A0A383W1L2</accession>
<dbReference type="EMBL" id="FNXT01001017">
    <property type="protein sequence ID" value="SZX70924.1"/>
    <property type="molecule type" value="Genomic_DNA"/>
</dbReference>
<evidence type="ECO:0000313" key="1">
    <source>
        <dbReference type="EMBL" id="SZX70924.1"/>
    </source>
</evidence>
<reference evidence="1 2" key="1">
    <citation type="submission" date="2016-10" db="EMBL/GenBank/DDBJ databases">
        <authorList>
            <person name="Cai Z."/>
        </authorList>
    </citation>
    <scope>NUCLEOTIDE SEQUENCE [LARGE SCALE GENOMIC DNA]</scope>
</reference>
<evidence type="ECO:0000313" key="2">
    <source>
        <dbReference type="Proteomes" id="UP000256970"/>
    </source>
</evidence>
<gene>
    <name evidence="1" type="ORF">BQ4739_LOCUS11080</name>
</gene>
<proteinExistence type="predicted"/>
<dbReference type="AlphaFoldDB" id="A0A383W1L2"/>
<name>A0A383W1L2_TETOB</name>
<protein>
    <submittedName>
        <fullName evidence="1">Uncharacterized protein</fullName>
    </submittedName>
</protein>
<sequence>MHNLHARQGTHVRAANPGRWIYTCTKLVTADSRLPRLHPLTWMPSCQGSSSASSSMQASSQQYDSLLVHNNLTVNNSLGRVDSAG</sequence>
<keyword evidence="2" id="KW-1185">Reference proteome</keyword>